<feature type="chain" id="PRO_5003314944" evidence="1">
    <location>
        <begin position="24"/>
        <end position="186"/>
    </location>
</feature>
<dbReference type="RefSeq" id="XP_007406342.1">
    <property type="nucleotide sequence ID" value="XM_007406280.1"/>
</dbReference>
<evidence type="ECO:0000256" key="1">
    <source>
        <dbReference type="SAM" id="SignalP"/>
    </source>
</evidence>
<dbReference type="HOGENOM" id="CLU_1454739_0_0_1"/>
<keyword evidence="3" id="KW-1185">Reference proteome</keyword>
<keyword evidence="1" id="KW-0732">Signal</keyword>
<evidence type="ECO:0000313" key="2">
    <source>
        <dbReference type="EMBL" id="EGG10041.1"/>
    </source>
</evidence>
<dbReference type="GeneID" id="18921949"/>
<dbReference type="Proteomes" id="UP000001072">
    <property type="component" value="Unassembled WGS sequence"/>
</dbReference>
<dbReference type="InParanoid" id="F4RB91"/>
<reference evidence="3" key="1">
    <citation type="journal article" date="2011" name="Proc. Natl. Acad. Sci. U.S.A.">
        <title>Obligate biotrophy features unraveled by the genomic analysis of rust fungi.</title>
        <authorList>
            <person name="Duplessis S."/>
            <person name="Cuomo C.A."/>
            <person name="Lin Y.-C."/>
            <person name="Aerts A."/>
            <person name="Tisserant E."/>
            <person name="Veneault-Fourrey C."/>
            <person name="Joly D.L."/>
            <person name="Hacquard S."/>
            <person name="Amselem J."/>
            <person name="Cantarel B.L."/>
            <person name="Chiu R."/>
            <person name="Coutinho P.M."/>
            <person name="Feau N."/>
            <person name="Field M."/>
            <person name="Frey P."/>
            <person name="Gelhaye E."/>
            <person name="Goldberg J."/>
            <person name="Grabherr M.G."/>
            <person name="Kodira C.D."/>
            <person name="Kohler A."/>
            <person name="Kuees U."/>
            <person name="Lindquist E.A."/>
            <person name="Lucas S.M."/>
            <person name="Mago R."/>
            <person name="Mauceli E."/>
            <person name="Morin E."/>
            <person name="Murat C."/>
            <person name="Pangilinan J.L."/>
            <person name="Park R."/>
            <person name="Pearson M."/>
            <person name="Quesneville H."/>
            <person name="Rouhier N."/>
            <person name="Sakthikumar S."/>
            <person name="Salamov A.A."/>
            <person name="Schmutz J."/>
            <person name="Selles B."/>
            <person name="Shapiro H."/>
            <person name="Tanguay P."/>
            <person name="Tuskan G.A."/>
            <person name="Henrissat B."/>
            <person name="Van de Peer Y."/>
            <person name="Rouze P."/>
            <person name="Ellis J.G."/>
            <person name="Dodds P.N."/>
            <person name="Schein J.E."/>
            <person name="Zhong S."/>
            <person name="Hamelin R.C."/>
            <person name="Grigoriev I.V."/>
            <person name="Szabo L.J."/>
            <person name="Martin F."/>
        </authorList>
    </citation>
    <scope>NUCLEOTIDE SEQUENCE [LARGE SCALE GENOMIC DNA]</scope>
    <source>
        <strain evidence="3">98AG31 / pathotype 3-4-7</strain>
    </source>
</reference>
<accession>F4RB91</accession>
<protein>
    <submittedName>
        <fullName evidence="2">Secreted protein</fullName>
    </submittedName>
</protein>
<dbReference type="AlphaFoldDB" id="F4RB91"/>
<dbReference type="EMBL" id="GL883095">
    <property type="protein sequence ID" value="EGG10041.1"/>
    <property type="molecule type" value="Genomic_DNA"/>
</dbReference>
<organism evidence="3">
    <name type="scientific">Melampsora larici-populina (strain 98AG31 / pathotype 3-4-7)</name>
    <name type="common">Poplar leaf rust fungus</name>
    <dbReference type="NCBI Taxonomy" id="747676"/>
    <lineage>
        <taxon>Eukaryota</taxon>
        <taxon>Fungi</taxon>
        <taxon>Dikarya</taxon>
        <taxon>Basidiomycota</taxon>
        <taxon>Pucciniomycotina</taxon>
        <taxon>Pucciniomycetes</taxon>
        <taxon>Pucciniales</taxon>
        <taxon>Melampsoraceae</taxon>
        <taxon>Melampsora</taxon>
    </lineage>
</organism>
<gene>
    <name evidence="2" type="ORF">MELLADRAFT_103371</name>
</gene>
<sequence length="186" mass="20945">MRKAIWKLGVVVLFAMGLDFGRTAILGEEELKVAHVGVKLKHIENHQAIDINQKIGYGSRVSMGEEPGIDKGVGNTIGVGSSKEKVLDEEVDQKQKDNAGCEIVRVRNGLSPYKTFINRRWNFGKGCKKSGSRKTPKESRWKLFIQKKLKAMKMSLVNLLIRFAAWLGLPLSKFAKFTFKTLSRPR</sequence>
<evidence type="ECO:0000313" key="3">
    <source>
        <dbReference type="Proteomes" id="UP000001072"/>
    </source>
</evidence>
<dbReference type="KEGG" id="mlr:MELLADRAFT_103371"/>
<dbReference type="VEuPathDB" id="FungiDB:MELLADRAFT_103371"/>
<feature type="signal peptide" evidence="1">
    <location>
        <begin position="1"/>
        <end position="23"/>
    </location>
</feature>
<name>F4RB91_MELLP</name>
<proteinExistence type="predicted"/>
<dbReference type="OrthoDB" id="10432333at2759"/>